<reference evidence="1 2" key="1">
    <citation type="journal article" date="2021" name="Elife">
        <title>Chloroplast acquisition without the gene transfer in kleptoplastic sea slugs, Plakobranchus ocellatus.</title>
        <authorList>
            <person name="Maeda T."/>
            <person name="Takahashi S."/>
            <person name="Yoshida T."/>
            <person name="Shimamura S."/>
            <person name="Takaki Y."/>
            <person name="Nagai Y."/>
            <person name="Toyoda A."/>
            <person name="Suzuki Y."/>
            <person name="Arimoto A."/>
            <person name="Ishii H."/>
            <person name="Satoh N."/>
            <person name="Nishiyama T."/>
            <person name="Hasebe M."/>
            <person name="Maruyama T."/>
            <person name="Minagawa J."/>
            <person name="Obokata J."/>
            <person name="Shigenobu S."/>
        </authorList>
    </citation>
    <scope>NUCLEOTIDE SEQUENCE [LARGE SCALE GENOMIC DNA]</scope>
</reference>
<protein>
    <submittedName>
        <fullName evidence="1">E3 ubiquitin-protein ligase TRIM9-like Protein</fullName>
    </submittedName>
</protein>
<evidence type="ECO:0000313" key="1">
    <source>
        <dbReference type="EMBL" id="GFR71457.1"/>
    </source>
</evidence>
<keyword evidence="2" id="KW-1185">Reference proteome</keyword>
<dbReference type="AlphaFoldDB" id="A0AAV4FE05"/>
<dbReference type="Proteomes" id="UP000762676">
    <property type="component" value="Unassembled WGS sequence"/>
</dbReference>
<gene>
    <name evidence="1" type="ORF">ElyMa_003814000</name>
</gene>
<dbReference type="EMBL" id="BMAT01007789">
    <property type="protein sequence ID" value="GFR71457.1"/>
    <property type="molecule type" value="Genomic_DNA"/>
</dbReference>
<sequence>MSELRYQPLSHFGWAGTVSAGLVSRVATADANFNKEMELAPRVSPEFELTIDNTAAIHAIENMSFFQMKGMLFK</sequence>
<organism evidence="1 2">
    <name type="scientific">Elysia marginata</name>
    <dbReference type="NCBI Taxonomy" id="1093978"/>
    <lineage>
        <taxon>Eukaryota</taxon>
        <taxon>Metazoa</taxon>
        <taxon>Spiralia</taxon>
        <taxon>Lophotrochozoa</taxon>
        <taxon>Mollusca</taxon>
        <taxon>Gastropoda</taxon>
        <taxon>Heterobranchia</taxon>
        <taxon>Euthyneura</taxon>
        <taxon>Panpulmonata</taxon>
        <taxon>Sacoglossa</taxon>
        <taxon>Placobranchoidea</taxon>
        <taxon>Plakobranchidae</taxon>
        <taxon>Elysia</taxon>
    </lineage>
</organism>
<accession>A0AAV4FE05</accession>
<comment type="caution">
    <text evidence="1">The sequence shown here is derived from an EMBL/GenBank/DDBJ whole genome shotgun (WGS) entry which is preliminary data.</text>
</comment>
<proteinExistence type="predicted"/>
<evidence type="ECO:0000313" key="2">
    <source>
        <dbReference type="Proteomes" id="UP000762676"/>
    </source>
</evidence>
<name>A0AAV4FE05_9GAST</name>